<keyword evidence="2" id="KW-1185">Reference proteome</keyword>
<reference evidence="1" key="1">
    <citation type="journal article" date="2021" name="Microb. Physiol.">
        <title>Proteogenomic Insights into the Physiology of Marine, Sulfate-Reducing, Filamentous Desulfonema limicola and Desulfonema magnum.</title>
        <authorList>
            <person name="Schnaars V."/>
            <person name="Wohlbrand L."/>
            <person name="Scheve S."/>
            <person name="Hinrichs C."/>
            <person name="Reinhardt R."/>
            <person name="Rabus R."/>
        </authorList>
    </citation>
    <scope>NUCLEOTIDE SEQUENCE</scope>
    <source>
        <strain evidence="1">4be13</strain>
    </source>
</reference>
<dbReference type="EMBL" id="CP061800">
    <property type="protein sequence ID" value="QTA93355.1"/>
    <property type="molecule type" value="Genomic_DNA"/>
</dbReference>
<proteinExistence type="predicted"/>
<protein>
    <submittedName>
        <fullName evidence="1">Uncharacterized protein</fullName>
    </submittedName>
</protein>
<dbReference type="Proteomes" id="UP000663722">
    <property type="component" value="Chromosome"/>
</dbReference>
<dbReference type="KEGG" id="dmm:dnm_094560"/>
<evidence type="ECO:0000313" key="2">
    <source>
        <dbReference type="Proteomes" id="UP000663722"/>
    </source>
</evidence>
<gene>
    <name evidence="1" type="ORF">dnm_094560</name>
</gene>
<organism evidence="1 2">
    <name type="scientific">Desulfonema magnum</name>
    <dbReference type="NCBI Taxonomy" id="45655"/>
    <lineage>
        <taxon>Bacteria</taxon>
        <taxon>Pseudomonadati</taxon>
        <taxon>Thermodesulfobacteriota</taxon>
        <taxon>Desulfobacteria</taxon>
        <taxon>Desulfobacterales</taxon>
        <taxon>Desulfococcaceae</taxon>
        <taxon>Desulfonema</taxon>
    </lineage>
</organism>
<accession>A0A975BY87</accession>
<evidence type="ECO:0000313" key="1">
    <source>
        <dbReference type="EMBL" id="QTA93355.1"/>
    </source>
</evidence>
<name>A0A975BY87_9BACT</name>
<dbReference type="AlphaFoldDB" id="A0A975BY87"/>
<sequence length="45" mass="5234">MQNKYTALFCLQSIYFQHLLPYALIHEISGVSGRGCIRRVSDEKF</sequence>